<evidence type="ECO:0000313" key="2">
    <source>
        <dbReference type="Proteomes" id="UP000886998"/>
    </source>
</evidence>
<sequence length="77" mass="8393">MPSSTVRLKGMAQIRCTDASVSTLSVSLYESKFRRSHKPNTIVSMELGALFGSSSQMDSQLSLFYIGDTMTVPSIRG</sequence>
<name>A0A8X6YUS6_9ARAC</name>
<proteinExistence type="predicted"/>
<protein>
    <submittedName>
        <fullName evidence="1">Uncharacterized protein</fullName>
    </submittedName>
</protein>
<keyword evidence="2" id="KW-1185">Reference proteome</keyword>
<evidence type="ECO:0000313" key="1">
    <source>
        <dbReference type="EMBL" id="GFY76094.1"/>
    </source>
</evidence>
<accession>A0A8X6YUS6</accession>
<dbReference type="Proteomes" id="UP000886998">
    <property type="component" value="Unassembled WGS sequence"/>
</dbReference>
<comment type="caution">
    <text evidence="1">The sequence shown here is derived from an EMBL/GenBank/DDBJ whole genome shotgun (WGS) entry which is preliminary data.</text>
</comment>
<gene>
    <name evidence="1" type="ORF">TNIN_195421</name>
</gene>
<dbReference type="EMBL" id="BMAV01021775">
    <property type="protein sequence ID" value="GFY76094.1"/>
    <property type="molecule type" value="Genomic_DNA"/>
</dbReference>
<organism evidence="1 2">
    <name type="scientific">Trichonephila inaurata madagascariensis</name>
    <dbReference type="NCBI Taxonomy" id="2747483"/>
    <lineage>
        <taxon>Eukaryota</taxon>
        <taxon>Metazoa</taxon>
        <taxon>Ecdysozoa</taxon>
        <taxon>Arthropoda</taxon>
        <taxon>Chelicerata</taxon>
        <taxon>Arachnida</taxon>
        <taxon>Araneae</taxon>
        <taxon>Araneomorphae</taxon>
        <taxon>Entelegynae</taxon>
        <taxon>Araneoidea</taxon>
        <taxon>Nephilidae</taxon>
        <taxon>Trichonephila</taxon>
        <taxon>Trichonephila inaurata</taxon>
    </lineage>
</organism>
<reference evidence="1" key="1">
    <citation type="submission" date="2020-08" db="EMBL/GenBank/DDBJ databases">
        <title>Multicomponent nature underlies the extraordinary mechanical properties of spider dragline silk.</title>
        <authorList>
            <person name="Kono N."/>
            <person name="Nakamura H."/>
            <person name="Mori M."/>
            <person name="Yoshida Y."/>
            <person name="Ohtoshi R."/>
            <person name="Malay A.D."/>
            <person name="Moran D.A.P."/>
            <person name="Tomita M."/>
            <person name="Numata K."/>
            <person name="Arakawa K."/>
        </authorList>
    </citation>
    <scope>NUCLEOTIDE SEQUENCE</scope>
</reference>
<dbReference type="AlphaFoldDB" id="A0A8X6YUS6"/>